<sequence>MKFVFSSDMIVWFDIPNAELYNTVGWGNDRSNEDPPGEQIYFWSNRAAMFLCQGRGYKTGFFTGHQDRANGLTGLFCLANTNVQVVSVASNDTRFSFGGRTLPGVPIYWLWYESNIAANEVCGYHGYQTGILSDMSVTGQGFSWLGFRCWN</sequence>
<reference evidence="1 2" key="1">
    <citation type="submission" date="2017-06" db="EMBL/GenBank/DDBJ databases">
        <title>Sequencing and comparative analysis of myxobacterial genomes.</title>
        <authorList>
            <person name="Rupp O."/>
            <person name="Goesmann A."/>
            <person name="Sogaard-Andersen L."/>
        </authorList>
    </citation>
    <scope>NUCLEOTIDE SEQUENCE [LARGE SCALE GENOMIC DNA]</scope>
    <source>
        <strain evidence="1 2">DSM 52655</strain>
    </source>
</reference>
<dbReference type="KEGG" id="cfus:CYFUS_002236"/>
<evidence type="ECO:0000313" key="1">
    <source>
        <dbReference type="EMBL" id="ATB36821.1"/>
    </source>
</evidence>
<protein>
    <submittedName>
        <fullName evidence="1">Uncharacterized protein</fullName>
    </submittedName>
</protein>
<dbReference type="AlphaFoldDB" id="A0A250J088"/>
<evidence type="ECO:0000313" key="2">
    <source>
        <dbReference type="Proteomes" id="UP000217257"/>
    </source>
</evidence>
<dbReference type="Proteomes" id="UP000217257">
    <property type="component" value="Chromosome"/>
</dbReference>
<gene>
    <name evidence="1" type="ORF">CYFUS_002236</name>
</gene>
<proteinExistence type="predicted"/>
<accession>A0A250J088</accession>
<name>A0A250J088_9BACT</name>
<organism evidence="1 2">
    <name type="scientific">Cystobacter fuscus</name>
    <dbReference type="NCBI Taxonomy" id="43"/>
    <lineage>
        <taxon>Bacteria</taxon>
        <taxon>Pseudomonadati</taxon>
        <taxon>Myxococcota</taxon>
        <taxon>Myxococcia</taxon>
        <taxon>Myxococcales</taxon>
        <taxon>Cystobacterineae</taxon>
        <taxon>Archangiaceae</taxon>
        <taxon>Cystobacter</taxon>
    </lineage>
</organism>
<dbReference type="RefSeq" id="WP_095985230.1">
    <property type="nucleotide sequence ID" value="NZ_CP022098.1"/>
</dbReference>
<dbReference type="EMBL" id="CP022098">
    <property type="protein sequence ID" value="ATB36821.1"/>
    <property type="molecule type" value="Genomic_DNA"/>
</dbReference>